<reference evidence="1 2" key="1">
    <citation type="journal article" date="2018" name="MBio">
        <title>Genomic Analysis of Hospital Plumbing Reveals Diverse Reservoir of Bacterial Plasmids Conferring Carbapenem Resistance.</title>
        <authorList>
            <consortium name="NISC Comparative Sequencing Program"/>
            <person name="Weingarten R.A."/>
            <person name="Johnson R.C."/>
            <person name="Conlan S."/>
            <person name="Ramsburg A.M."/>
            <person name="Dekker J.P."/>
            <person name="Lau A.F."/>
            <person name="Khil P."/>
            <person name="Odom R.T."/>
            <person name="Deming C."/>
            <person name="Park M."/>
            <person name="Thomas P.J."/>
            <person name="Henderson D.K."/>
            <person name="Palmore T.N."/>
            <person name="Segre J.A."/>
            <person name="Frank K.M."/>
        </authorList>
    </citation>
    <scope>NUCLEOTIDE SEQUENCE [LARGE SCALE GENOMIC DNA]</scope>
    <source>
        <strain evidence="1 2">ECONIH4</strain>
    </source>
</reference>
<accession>A0A7U5TQ69</accession>
<gene>
    <name evidence="1" type="ORF">C3F40_23765</name>
</gene>
<dbReference type="EMBL" id="CP026399">
    <property type="protein sequence ID" value="AUY04517.1"/>
    <property type="molecule type" value="Genomic_DNA"/>
</dbReference>
<sequence length="141" mass="16494">MNKIMKKIPKPLIDTYKKSIKLLFVLIILFFFFDLSSPYLLVFPICIVIPFFYRLVELKNKTERDLIKSANDTVLFSVSALTTALLTLKTLPNTSIDFFDKFMINNIGYLVICLYTILLIVKAIVARFEYKENMLKYKSEK</sequence>
<dbReference type="AlphaFoldDB" id="A0A7U5TQ69"/>
<dbReference type="Proteomes" id="UP000239554">
    <property type="component" value="Chromosome"/>
</dbReference>
<protein>
    <submittedName>
        <fullName evidence="1">Uncharacterized protein</fullName>
    </submittedName>
</protein>
<evidence type="ECO:0000313" key="2">
    <source>
        <dbReference type="Proteomes" id="UP000239554"/>
    </source>
</evidence>
<name>A0A7U5TQ69_ECOLX</name>
<evidence type="ECO:0000313" key="1">
    <source>
        <dbReference type="EMBL" id="AUY04517.1"/>
    </source>
</evidence>
<organism evidence="1 2">
    <name type="scientific">Escherichia coli</name>
    <dbReference type="NCBI Taxonomy" id="562"/>
    <lineage>
        <taxon>Bacteria</taxon>
        <taxon>Pseudomonadati</taxon>
        <taxon>Pseudomonadota</taxon>
        <taxon>Gammaproteobacteria</taxon>
        <taxon>Enterobacterales</taxon>
        <taxon>Enterobacteriaceae</taxon>
        <taxon>Escherichia</taxon>
    </lineage>
</organism>
<proteinExistence type="predicted"/>